<dbReference type="EMBL" id="CM000128">
    <property type="protein sequence ID" value="EEC75473.1"/>
    <property type="molecule type" value="Genomic_DNA"/>
</dbReference>
<dbReference type="Gramene" id="BGIOSGA010528-TA">
    <property type="protein sequence ID" value="BGIOSGA010528-PA"/>
    <property type="gene ID" value="BGIOSGA010528"/>
</dbReference>
<evidence type="ECO:0000313" key="3">
    <source>
        <dbReference type="Proteomes" id="UP000007015"/>
    </source>
</evidence>
<organism evidence="2 3">
    <name type="scientific">Oryza sativa subsp. indica</name>
    <name type="common">Rice</name>
    <dbReference type="NCBI Taxonomy" id="39946"/>
    <lineage>
        <taxon>Eukaryota</taxon>
        <taxon>Viridiplantae</taxon>
        <taxon>Streptophyta</taxon>
        <taxon>Embryophyta</taxon>
        <taxon>Tracheophyta</taxon>
        <taxon>Spermatophyta</taxon>
        <taxon>Magnoliopsida</taxon>
        <taxon>Liliopsida</taxon>
        <taxon>Poales</taxon>
        <taxon>Poaceae</taxon>
        <taxon>BOP clade</taxon>
        <taxon>Oryzoideae</taxon>
        <taxon>Oryzeae</taxon>
        <taxon>Oryzinae</taxon>
        <taxon>Oryza</taxon>
        <taxon>Oryza sativa</taxon>
    </lineage>
</organism>
<accession>B8AJS8</accession>
<feature type="region of interest" description="Disordered" evidence="1">
    <location>
        <begin position="18"/>
        <end position="46"/>
    </location>
</feature>
<evidence type="ECO:0000256" key="1">
    <source>
        <dbReference type="SAM" id="MobiDB-lite"/>
    </source>
</evidence>
<sequence>MTRNLHGHLLRGRDLRVGLADHPSNRPLEDGVAEGAALEEEPEPMETTRSAFQYMEGSVMGPIRVFGPGLYGPSPKFLNTPPWALTA</sequence>
<reference evidence="2 3" key="1">
    <citation type="journal article" date="2005" name="PLoS Biol.">
        <title>The genomes of Oryza sativa: a history of duplications.</title>
        <authorList>
            <person name="Yu J."/>
            <person name="Wang J."/>
            <person name="Lin W."/>
            <person name="Li S."/>
            <person name="Li H."/>
            <person name="Zhou J."/>
            <person name="Ni P."/>
            <person name="Dong W."/>
            <person name="Hu S."/>
            <person name="Zeng C."/>
            <person name="Zhang J."/>
            <person name="Zhang Y."/>
            <person name="Li R."/>
            <person name="Xu Z."/>
            <person name="Li S."/>
            <person name="Li X."/>
            <person name="Zheng H."/>
            <person name="Cong L."/>
            <person name="Lin L."/>
            <person name="Yin J."/>
            <person name="Geng J."/>
            <person name="Li G."/>
            <person name="Shi J."/>
            <person name="Liu J."/>
            <person name="Lv H."/>
            <person name="Li J."/>
            <person name="Wang J."/>
            <person name="Deng Y."/>
            <person name="Ran L."/>
            <person name="Shi X."/>
            <person name="Wang X."/>
            <person name="Wu Q."/>
            <person name="Li C."/>
            <person name="Ren X."/>
            <person name="Wang J."/>
            <person name="Wang X."/>
            <person name="Li D."/>
            <person name="Liu D."/>
            <person name="Zhang X."/>
            <person name="Ji Z."/>
            <person name="Zhao W."/>
            <person name="Sun Y."/>
            <person name="Zhang Z."/>
            <person name="Bao J."/>
            <person name="Han Y."/>
            <person name="Dong L."/>
            <person name="Ji J."/>
            <person name="Chen P."/>
            <person name="Wu S."/>
            <person name="Liu J."/>
            <person name="Xiao Y."/>
            <person name="Bu D."/>
            <person name="Tan J."/>
            <person name="Yang L."/>
            <person name="Ye C."/>
            <person name="Zhang J."/>
            <person name="Xu J."/>
            <person name="Zhou Y."/>
            <person name="Yu Y."/>
            <person name="Zhang B."/>
            <person name="Zhuang S."/>
            <person name="Wei H."/>
            <person name="Liu B."/>
            <person name="Lei M."/>
            <person name="Yu H."/>
            <person name="Li Y."/>
            <person name="Xu H."/>
            <person name="Wei S."/>
            <person name="He X."/>
            <person name="Fang L."/>
            <person name="Zhang Z."/>
            <person name="Zhang Y."/>
            <person name="Huang X."/>
            <person name="Su Z."/>
            <person name="Tong W."/>
            <person name="Li J."/>
            <person name="Tong Z."/>
            <person name="Li S."/>
            <person name="Ye J."/>
            <person name="Wang L."/>
            <person name="Fang L."/>
            <person name="Lei T."/>
            <person name="Chen C."/>
            <person name="Chen H."/>
            <person name="Xu Z."/>
            <person name="Li H."/>
            <person name="Huang H."/>
            <person name="Zhang F."/>
            <person name="Xu H."/>
            <person name="Li N."/>
            <person name="Zhao C."/>
            <person name="Li S."/>
            <person name="Dong L."/>
            <person name="Huang Y."/>
            <person name="Li L."/>
            <person name="Xi Y."/>
            <person name="Qi Q."/>
            <person name="Li W."/>
            <person name="Zhang B."/>
            <person name="Hu W."/>
            <person name="Zhang Y."/>
            <person name="Tian X."/>
            <person name="Jiao Y."/>
            <person name="Liang X."/>
            <person name="Jin J."/>
            <person name="Gao L."/>
            <person name="Zheng W."/>
            <person name="Hao B."/>
            <person name="Liu S."/>
            <person name="Wang W."/>
            <person name="Yuan L."/>
            <person name="Cao M."/>
            <person name="McDermott J."/>
            <person name="Samudrala R."/>
            <person name="Wang J."/>
            <person name="Wong G.K."/>
            <person name="Yang H."/>
        </authorList>
    </citation>
    <scope>NUCLEOTIDE SEQUENCE [LARGE SCALE GENOMIC DNA]</scope>
    <source>
        <strain evidence="3">cv. 93-11</strain>
    </source>
</reference>
<gene>
    <name evidence="2" type="ORF">OsI_12050</name>
</gene>
<dbReference type="HOGENOM" id="CLU_2487370_0_0_1"/>
<name>B8AJS8_ORYSI</name>
<keyword evidence="3" id="KW-1185">Reference proteome</keyword>
<protein>
    <submittedName>
        <fullName evidence="2">Uncharacterized protein</fullName>
    </submittedName>
</protein>
<proteinExistence type="predicted"/>
<dbReference type="AlphaFoldDB" id="B8AJS8"/>
<evidence type="ECO:0000313" key="2">
    <source>
        <dbReference type="EMBL" id="EEC75473.1"/>
    </source>
</evidence>
<dbReference type="Proteomes" id="UP000007015">
    <property type="component" value="Chromosome 3"/>
</dbReference>